<dbReference type="AlphaFoldDB" id="J3MHC7"/>
<feature type="domain" description="Transposase (putative) gypsy type" evidence="1">
    <location>
        <begin position="56"/>
        <end position="104"/>
    </location>
</feature>
<dbReference type="InterPro" id="IPR007321">
    <property type="entry name" value="Transposase_28"/>
</dbReference>
<dbReference type="Pfam" id="PF04195">
    <property type="entry name" value="Transposase_28"/>
    <property type="match status" value="1"/>
</dbReference>
<sequence length="315" mass="34137">MMRSSMSLDGSVLPPSRITSERFAGLARKLILMLSGRKTVALGGDRPSPQYPHRSIFFLSYAMVRLIPPFSNFFREVLDFYEIRMAHLTPNSVLTLSIFAYMCEIAYLSGGVTSSHILSPGNTTSSSSCASSGTTGSAIGSTPSFMTSLAVEALVARECVVHERCQAVIVAQAATLDVGIWESSEERITADVGIVAMKGATGDHGGRIIVEVATVAPEGATEDLQHFFNVVRETADTAVATKRRLGGCERALLGRREALDARVLVLEEHTGELDRHATSRPKMEVAMRHALEAEAAHEMEQQLQALEERTRALDA</sequence>
<organism evidence="2">
    <name type="scientific">Oryza brachyantha</name>
    <name type="common">malo sina</name>
    <dbReference type="NCBI Taxonomy" id="4533"/>
    <lineage>
        <taxon>Eukaryota</taxon>
        <taxon>Viridiplantae</taxon>
        <taxon>Streptophyta</taxon>
        <taxon>Embryophyta</taxon>
        <taxon>Tracheophyta</taxon>
        <taxon>Spermatophyta</taxon>
        <taxon>Magnoliopsida</taxon>
        <taxon>Liliopsida</taxon>
        <taxon>Poales</taxon>
        <taxon>Poaceae</taxon>
        <taxon>BOP clade</taxon>
        <taxon>Oryzoideae</taxon>
        <taxon>Oryzeae</taxon>
        <taxon>Oryzinae</taxon>
        <taxon>Oryza</taxon>
    </lineage>
</organism>
<dbReference type="Proteomes" id="UP000006038">
    <property type="component" value="Chromosome 6"/>
</dbReference>
<reference evidence="2" key="1">
    <citation type="journal article" date="2013" name="Nat. Commun.">
        <title>Whole-genome sequencing of Oryza brachyantha reveals mechanisms underlying Oryza genome evolution.</title>
        <authorList>
            <person name="Chen J."/>
            <person name="Huang Q."/>
            <person name="Gao D."/>
            <person name="Wang J."/>
            <person name="Lang Y."/>
            <person name="Liu T."/>
            <person name="Li B."/>
            <person name="Bai Z."/>
            <person name="Luis Goicoechea J."/>
            <person name="Liang C."/>
            <person name="Chen C."/>
            <person name="Zhang W."/>
            <person name="Sun S."/>
            <person name="Liao Y."/>
            <person name="Zhang X."/>
            <person name="Yang L."/>
            <person name="Song C."/>
            <person name="Wang M."/>
            <person name="Shi J."/>
            <person name="Liu G."/>
            <person name="Liu J."/>
            <person name="Zhou H."/>
            <person name="Zhou W."/>
            <person name="Yu Q."/>
            <person name="An N."/>
            <person name="Chen Y."/>
            <person name="Cai Q."/>
            <person name="Wang B."/>
            <person name="Liu B."/>
            <person name="Min J."/>
            <person name="Huang Y."/>
            <person name="Wu H."/>
            <person name="Li Z."/>
            <person name="Zhang Y."/>
            <person name="Yin Y."/>
            <person name="Song W."/>
            <person name="Jiang J."/>
            <person name="Jackson S.A."/>
            <person name="Wing R.A."/>
            <person name="Wang J."/>
            <person name="Chen M."/>
        </authorList>
    </citation>
    <scope>NUCLEOTIDE SEQUENCE [LARGE SCALE GENOMIC DNA]</scope>
    <source>
        <strain evidence="2">cv. IRGC 101232</strain>
    </source>
</reference>
<proteinExistence type="predicted"/>
<accession>J3MHC7</accession>
<evidence type="ECO:0000313" key="2">
    <source>
        <dbReference type="EnsemblPlants" id="OB06G34210.1"/>
    </source>
</evidence>
<keyword evidence="3" id="KW-1185">Reference proteome</keyword>
<name>J3MHC7_ORYBR</name>
<reference evidence="2" key="2">
    <citation type="submission" date="2013-04" db="UniProtKB">
        <authorList>
            <consortium name="EnsemblPlants"/>
        </authorList>
    </citation>
    <scope>IDENTIFICATION</scope>
</reference>
<protein>
    <recommendedName>
        <fullName evidence="1">Transposase (putative) gypsy type domain-containing protein</fullName>
    </recommendedName>
</protein>
<evidence type="ECO:0000313" key="3">
    <source>
        <dbReference type="Proteomes" id="UP000006038"/>
    </source>
</evidence>
<dbReference type="EnsemblPlants" id="OB06G34210.1">
    <property type="protein sequence ID" value="OB06G34210.1"/>
    <property type="gene ID" value="OB06G34210"/>
</dbReference>
<dbReference type="Gramene" id="OB06G34210.1">
    <property type="protein sequence ID" value="OB06G34210.1"/>
    <property type="gene ID" value="OB06G34210"/>
</dbReference>
<evidence type="ECO:0000259" key="1">
    <source>
        <dbReference type="Pfam" id="PF04195"/>
    </source>
</evidence>
<dbReference type="HOGENOM" id="CLU_883901_0_0_1"/>